<dbReference type="GO" id="GO:0003824">
    <property type="term" value="F:catalytic activity"/>
    <property type="evidence" value="ECO:0007669"/>
    <property type="project" value="InterPro"/>
</dbReference>
<evidence type="ECO:0000313" key="5">
    <source>
        <dbReference type="EMBL" id="VTR94259.1"/>
    </source>
</evidence>
<dbReference type="EMBL" id="LR593886">
    <property type="protein sequence ID" value="VTR94259.1"/>
    <property type="molecule type" value="Genomic_DNA"/>
</dbReference>
<feature type="domain" description="Elp3/MiaA/NifB-like radical SAM core" evidence="4">
    <location>
        <begin position="13"/>
        <end position="230"/>
    </location>
</feature>
<keyword evidence="1" id="KW-0479">Metal-binding</keyword>
<dbReference type="InterPro" id="IPR007197">
    <property type="entry name" value="rSAM"/>
</dbReference>
<dbReference type="InterPro" id="IPR006638">
    <property type="entry name" value="Elp3/MiaA/NifB-like_rSAM"/>
</dbReference>
<dbReference type="Proteomes" id="UP000464178">
    <property type="component" value="Chromosome"/>
</dbReference>
<dbReference type="RefSeq" id="WP_162668826.1">
    <property type="nucleotide sequence ID" value="NZ_LR593886.1"/>
</dbReference>
<dbReference type="SFLD" id="SFLDS00029">
    <property type="entry name" value="Radical_SAM"/>
    <property type="match status" value="1"/>
</dbReference>
<dbReference type="AlphaFoldDB" id="A0A6P2CZF0"/>
<keyword evidence="6" id="KW-1185">Reference proteome</keyword>
<dbReference type="SUPFAM" id="SSF102114">
    <property type="entry name" value="Radical SAM enzymes"/>
    <property type="match status" value="1"/>
</dbReference>
<evidence type="ECO:0000256" key="2">
    <source>
        <dbReference type="ARBA" id="ARBA00023004"/>
    </source>
</evidence>
<dbReference type="Pfam" id="PF04055">
    <property type="entry name" value="Radical_SAM"/>
    <property type="match status" value="1"/>
</dbReference>
<keyword evidence="2" id="KW-0408">Iron</keyword>
<evidence type="ECO:0000256" key="1">
    <source>
        <dbReference type="ARBA" id="ARBA00022723"/>
    </source>
</evidence>
<dbReference type="PANTHER" id="PTHR43432">
    <property type="entry name" value="SLR0285 PROTEIN"/>
    <property type="match status" value="1"/>
</dbReference>
<sequence>MELIESRSIFSPATGFIRRGGFEWTCNPYIGCTFGCTYCYAAFLPQNRRPPDEWGKWITAKKNAAALAEKQAPRVAGEPVYMSSVTDPYQPIERGLMLTRGILEALLPHQPRLTIQTRGPLVARDIDVLRDFRSLRVNMSIPTDSERVRQQFEPKAPPLDRRWDALAQLKDAGIAVGVCVTPTLPIANVDTFARRIADFKPDVVVCQDFHDAGGRFGADTGAEARALLAETGWGPADYRRFVNRLRLSTTVFEGETGFFPPPAVPAGVEGSRR</sequence>
<dbReference type="SFLD" id="SFLDG01084">
    <property type="entry name" value="Uncharacterised_Radical_SAM_Su"/>
    <property type="match status" value="1"/>
</dbReference>
<accession>A0A6P2CZF0</accession>
<organism evidence="5 6">
    <name type="scientific">Gemmata massiliana</name>
    <dbReference type="NCBI Taxonomy" id="1210884"/>
    <lineage>
        <taxon>Bacteria</taxon>
        <taxon>Pseudomonadati</taxon>
        <taxon>Planctomycetota</taxon>
        <taxon>Planctomycetia</taxon>
        <taxon>Gemmatales</taxon>
        <taxon>Gemmataceae</taxon>
        <taxon>Gemmata</taxon>
    </lineage>
</organism>
<dbReference type="KEGG" id="gms:SOIL9_34550"/>
<dbReference type="GO" id="GO:0046872">
    <property type="term" value="F:metal ion binding"/>
    <property type="evidence" value="ECO:0007669"/>
    <property type="project" value="UniProtKB-KW"/>
</dbReference>
<evidence type="ECO:0000256" key="3">
    <source>
        <dbReference type="ARBA" id="ARBA00023014"/>
    </source>
</evidence>
<name>A0A6P2CZF0_9BACT</name>
<evidence type="ECO:0000259" key="4">
    <source>
        <dbReference type="SMART" id="SM00729"/>
    </source>
</evidence>
<reference evidence="5 6" key="1">
    <citation type="submission" date="2019-05" db="EMBL/GenBank/DDBJ databases">
        <authorList>
            <consortium name="Science for Life Laboratories"/>
        </authorList>
    </citation>
    <scope>NUCLEOTIDE SEQUENCE [LARGE SCALE GENOMIC DNA]</scope>
    <source>
        <strain evidence="5">Soil9</strain>
    </source>
</reference>
<evidence type="ECO:0000313" key="6">
    <source>
        <dbReference type="Proteomes" id="UP000464178"/>
    </source>
</evidence>
<dbReference type="PANTHER" id="PTHR43432:SF3">
    <property type="entry name" value="SLR0285 PROTEIN"/>
    <property type="match status" value="1"/>
</dbReference>
<protein>
    <recommendedName>
        <fullName evidence="4">Elp3/MiaA/NifB-like radical SAM core domain-containing protein</fullName>
    </recommendedName>
</protein>
<dbReference type="SMART" id="SM00729">
    <property type="entry name" value="Elp3"/>
    <property type="match status" value="1"/>
</dbReference>
<dbReference type="Gene3D" id="3.80.30.30">
    <property type="match status" value="1"/>
</dbReference>
<dbReference type="CDD" id="cd01335">
    <property type="entry name" value="Radical_SAM"/>
    <property type="match status" value="1"/>
</dbReference>
<gene>
    <name evidence="5" type="ORF">SOIL9_34550</name>
</gene>
<keyword evidence="3" id="KW-0411">Iron-sulfur</keyword>
<dbReference type="GO" id="GO:0051536">
    <property type="term" value="F:iron-sulfur cluster binding"/>
    <property type="evidence" value="ECO:0007669"/>
    <property type="project" value="UniProtKB-KW"/>
</dbReference>
<proteinExistence type="predicted"/>
<dbReference type="InterPro" id="IPR058240">
    <property type="entry name" value="rSAM_sf"/>
</dbReference>
<dbReference type="InterPro" id="IPR040086">
    <property type="entry name" value="MJ0683-like"/>
</dbReference>